<sequence length="575" mass="64278">MTLELLATRPWLRHYDPGIPHTLKLTPEPLPALLQRAAERFAETTAITFYGRNLRYAHLWEEAQHFARGLLAIGFQPGERAVILLPNIPQAVIAYYGVLLAGGIVVLANPIFDAEGFAHEVRDSEATTVIALSMFYRLVEQVRAELPFPRLIYTNLKEYLPSSQRIIFTLLRQEREGHRVPAEQAANAHWFQHVLAAGTNGDLPTLRADDPAVILYTSGTTGKAKGVLHRHASLYANTYQTRAWYADADEGNERVLCAIPFSHAYGMTACMNVGIALGATLILLPTFETHNVLHAIRRERPTFFPGVPPMYAALNEVRDVRKYGLSSLKSCLSGAAPLPIEVQEGFERITRSRLVEGYGLSEAGPVTHANPLRGQRRVGSIGLPLPDTEARIVDMHSGDDVPAGAIGELLVRGPQLMAGYWRNPQATAEAITPDGWLCTGDVARMLPDGYFQIIERKKEMIIAGDYNIYPRDLEEALYEHPTVIDAAVVGVPLPDGRTEVRAFVVTRPGEQVSEEEVFAFLRNRLNLPVMPEKIEFREALPRSFIGKLLRWRLVEECSARSRAERKEWWCERKPT</sequence>
<evidence type="ECO:0000259" key="2">
    <source>
        <dbReference type="Pfam" id="PF13193"/>
    </source>
</evidence>
<dbReference type="InterPro" id="IPR042099">
    <property type="entry name" value="ANL_N_sf"/>
</dbReference>
<dbReference type="Pfam" id="PF00501">
    <property type="entry name" value="AMP-binding"/>
    <property type="match status" value="1"/>
</dbReference>
<gene>
    <name evidence="3" type="ordered locus">Cagg_2791</name>
</gene>
<dbReference type="STRING" id="326427.Cagg_2791"/>
<accession>B8G5E8</accession>
<dbReference type="PROSITE" id="PS00455">
    <property type="entry name" value="AMP_BINDING"/>
    <property type="match status" value="1"/>
</dbReference>
<keyword evidence="3" id="KW-0436">Ligase</keyword>
<dbReference type="AlphaFoldDB" id="B8G5E8"/>
<dbReference type="InterPro" id="IPR025110">
    <property type="entry name" value="AMP-bd_C"/>
</dbReference>
<evidence type="ECO:0000313" key="4">
    <source>
        <dbReference type="Proteomes" id="UP000002508"/>
    </source>
</evidence>
<name>B8G5E8_CHLAD</name>
<reference evidence="3" key="1">
    <citation type="submission" date="2008-12" db="EMBL/GenBank/DDBJ databases">
        <title>Complete sequence of Chloroflexus aggregans DSM 9485.</title>
        <authorList>
            <consortium name="US DOE Joint Genome Institute"/>
            <person name="Lucas S."/>
            <person name="Copeland A."/>
            <person name="Lapidus A."/>
            <person name="Glavina del Rio T."/>
            <person name="Dalin E."/>
            <person name="Tice H."/>
            <person name="Pitluck S."/>
            <person name="Foster B."/>
            <person name="Larimer F."/>
            <person name="Land M."/>
            <person name="Hauser L."/>
            <person name="Kyrpides N."/>
            <person name="Mikhailova N."/>
            <person name="Bryant D."/>
            <person name="Richardson P."/>
        </authorList>
    </citation>
    <scope>NUCLEOTIDE SEQUENCE</scope>
    <source>
        <strain evidence="3">DSM 9485</strain>
    </source>
</reference>
<feature type="domain" description="AMP-binding enzyme C-terminal" evidence="2">
    <location>
        <begin position="473"/>
        <end position="547"/>
    </location>
</feature>
<protein>
    <submittedName>
        <fullName evidence="3">AMP-dependent synthetase and ligase</fullName>
    </submittedName>
</protein>
<dbReference type="PANTHER" id="PTHR43767">
    <property type="entry name" value="LONG-CHAIN-FATTY-ACID--COA LIGASE"/>
    <property type="match status" value="1"/>
</dbReference>
<dbReference type="InterPro" id="IPR050237">
    <property type="entry name" value="ATP-dep_AMP-bd_enzyme"/>
</dbReference>
<dbReference type="OrthoDB" id="9781737at2"/>
<dbReference type="HOGENOM" id="CLU_000022_59_7_0"/>
<feature type="domain" description="AMP-dependent synthetase/ligase" evidence="1">
    <location>
        <begin position="34"/>
        <end position="421"/>
    </location>
</feature>
<dbReference type="KEGG" id="cag:Cagg_2791"/>
<dbReference type="GO" id="GO:0016877">
    <property type="term" value="F:ligase activity, forming carbon-sulfur bonds"/>
    <property type="evidence" value="ECO:0007669"/>
    <property type="project" value="UniProtKB-ARBA"/>
</dbReference>
<dbReference type="RefSeq" id="WP_015941511.1">
    <property type="nucleotide sequence ID" value="NC_011831.1"/>
</dbReference>
<dbReference type="eggNOG" id="COG0318">
    <property type="taxonomic scope" value="Bacteria"/>
</dbReference>
<dbReference type="InterPro" id="IPR045851">
    <property type="entry name" value="AMP-bd_C_sf"/>
</dbReference>
<evidence type="ECO:0000313" key="3">
    <source>
        <dbReference type="EMBL" id="ACL25654.1"/>
    </source>
</evidence>
<organism evidence="3 4">
    <name type="scientific">Chloroflexus aggregans (strain MD-66 / DSM 9485)</name>
    <dbReference type="NCBI Taxonomy" id="326427"/>
    <lineage>
        <taxon>Bacteria</taxon>
        <taxon>Bacillati</taxon>
        <taxon>Chloroflexota</taxon>
        <taxon>Chloroflexia</taxon>
        <taxon>Chloroflexales</taxon>
        <taxon>Chloroflexineae</taxon>
        <taxon>Chloroflexaceae</taxon>
        <taxon>Chloroflexus</taxon>
    </lineage>
</organism>
<dbReference type="EMBL" id="CP001337">
    <property type="protein sequence ID" value="ACL25654.1"/>
    <property type="molecule type" value="Genomic_DNA"/>
</dbReference>
<dbReference type="Proteomes" id="UP000002508">
    <property type="component" value="Chromosome"/>
</dbReference>
<dbReference type="Pfam" id="PF13193">
    <property type="entry name" value="AMP-binding_C"/>
    <property type="match status" value="1"/>
</dbReference>
<proteinExistence type="predicted"/>
<dbReference type="Gene3D" id="3.40.50.12780">
    <property type="entry name" value="N-terminal domain of ligase-like"/>
    <property type="match status" value="1"/>
</dbReference>
<dbReference type="InterPro" id="IPR000873">
    <property type="entry name" value="AMP-dep_synth/lig_dom"/>
</dbReference>
<dbReference type="CDD" id="cd05936">
    <property type="entry name" value="FC-FACS_FadD_like"/>
    <property type="match status" value="1"/>
</dbReference>
<dbReference type="PANTHER" id="PTHR43767:SF12">
    <property type="entry name" value="AMP-DEPENDENT SYNTHETASE AND LIGASE"/>
    <property type="match status" value="1"/>
</dbReference>
<dbReference type="InterPro" id="IPR020845">
    <property type="entry name" value="AMP-binding_CS"/>
</dbReference>
<dbReference type="SUPFAM" id="SSF56801">
    <property type="entry name" value="Acetyl-CoA synthetase-like"/>
    <property type="match status" value="1"/>
</dbReference>
<keyword evidence="4" id="KW-1185">Reference proteome</keyword>
<evidence type="ECO:0000259" key="1">
    <source>
        <dbReference type="Pfam" id="PF00501"/>
    </source>
</evidence>
<dbReference type="Gene3D" id="3.30.300.30">
    <property type="match status" value="1"/>
</dbReference>